<dbReference type="Proteomes" id="UP000054995">
    <property type="component" value="Unassembled WGS sequence"/>
</dbReference>
<accession>A0A0V1FCD8</accession>
<proteinExistence type="predicted"/>
<name>A0A0V1FCD8_TRIPS</name>
<dbReference type="EMBL" id="JYDT01000134">
    <property type="protein sequence ID" value="KRY83691.1"/>
    <property type="molecule type" value="Genomic_DNA"/>
</dbReference>
<sequence length="111" mass="12618">MDPRTDQMSKTATTGKNDEPQLREIANKLVRFKYILHIWKFLTTNFPTTSYSTVLNEDACRVDTVIKEETISSSDRIINNSATNVSLGKRRLPTVVNRFQANKANSVTRPT</sequence>
<comment type="caution">
    <text evidence="1">The sequence shown here is derived from an EMBL/GenBank/DDBJ whole genome shotgun (WGS) entry which is preliminary data.</text>
</comment>
<protein>
    <submittedName>
        <fullName evidence="1">Uncharacterized protein</fullName>
    </submittedName>
</protein>
<organism evidence="1 2">
    <name type="scientific">Trichinella pseudospiralis</name>
    <name type="common">Parasitic roundworm</name>
    <dbReference type="NCBI Taxonomy" id="6337"/>
    <lineage>
        <taxon>Eukaryota</taxon>
        <taxon>Metazoa</taxon>
        <taxon>Ecdysozoa</taxon>
        <taxon>Nematoda</taxon>
        <taxon>Enoplea</taxon>
        <taxon>Dorylaimia</taxon>
        <taxon>Trichinellida</taxon>
        <taxon>Trichinellidae</taxon>
        <taxon>Trichinella</taxon>
    </lineage>
</organism>
<evidence type="ECO:0000313" key="1">
    <source>
        <dbReference type="EMBL" id="KRY83691.1"/>
    </source>
</evidence>
<evidence type="ECO:0000313" key="2">
    <source>
        <dbReference type="Proteomes" id="UP000054995"/>
    </source>
</evidence>
<dbReference type="AlphaFoldDB" id="A0A0V1FCD8"/>
<reference evidence="1 2" key="1">
    <citation type="submission" date="2015-01" db="EMBL/GenBank/DDBJ databases">
        <title>Evolution of Trichinella species and genotypes.</title>
        <authorList>
            <person name="Korhonen P.K."/>
            <person name="Edoardo P."/>
            <person name="Giuseppe L.R."/>
            <person name="Gasser R.B."/>
        </authorList>
    </citation>
    <scope>NUCLEOTIDE SEQUENCE [LARGE SCALE GENOMIC DNA]</scope>
    <source>
        <strain evidence="1">ISS470</strain>
    </source>
</reference>
<keyword evidence="2" id="KW-1185">Reference proteome</keyword>
<gene>
    <name evidence="1" type="ORF">T4D_2603</name>
</gene>